<feature type="coiled-coil region" evidence="1">
    <location>
        <begin position="146"/>
        <end position="194"/>
    </location>
</feature>
<dbReference type="InterPro" id="IPR013767">
    <property type="entry name" value="PAS_fold"/>
</dbReference>
<dbReference type="EMBL" id="BARW01027007">
    <property type="protein sequence ID" value="GAJ11720.1"/>
    <property type="molecule type" value="Genomic_DNA"/>
</dbReference>
<feature type="non-terminal residue" evidence="4">
    <location>
        <position position="257"/>
    </location>
</feature>
<accession>X1VQV3</accession>
<dbReference type="PROSITE" id="PS50113">
    <property type="entry name" value="PAC"/>
    <property type="match status" value="1"/>
</dbReference>
<reference evidence="4" key="1">
    <citation type="journal article" date="2014" name="Front. Microbiol.">
        <title>High frequency of phylogenetically diverse reductive dehalogenase-homologous genes in deep subseafloor sedimentary metagenomes.</title>
        <authorList>
            <person name="Kawai M."/>
            <person name="Futagami T."/>
            <person name="Toyoda A."/>
            <person name="Takaki Y."/>
            <person name="Nishi S."/>
            <person name="Hori S."/>
            <person name="Arai W."/>
            <person name="Tsubouchi T."/>
            <person name="Morono Y."/>
            <person name="Uchiyama I."/>
            <person name="Ito T."/>
            <person name="Fujiyama A."/>
            <person name="Inagaki F."/>
            <person name="Takami H."/>
        </authorList>
    </citation>
    <scope>NUCLEOTIDE SEQUENCE</scope>
    <source>
        <strain evidence="4">Expedition CK06-06</strain>
    </source>
</reference>
<dbReference type="SMART" id="SM00086">
    <property type="entry name" value="PAC"/>
    <property type="match status" value="1"/>
</dbReference>
<evidence type="ECO:0008006" key="5">
    <source>
        <dbReference type="Google" id="ProtNLM"/>
    </source>
</evidence>
<dbReference type="InterPro" id="IPR000700">
    <property type="entry name" value="PAS-assoc_C"/>
</dbReference>
<dbReference type="Gene3D" id="3.30.450.20">
    <property type="entry name" value="PAS domain"/>
    <property type="match status" value="2"/>
</dbReference>
<dbReference type="SMART" id="SM00091">
    <property type="entry name" value="PAS"/>
    <property type="match status" value="2"/>
</dbReference>
<dbReference type="Pfam" id="PF13426">
    <property type="entry name" value="PAS_9"/>
    <property type="match status" value="1"/>
</dbReference>
<gene>
    <name evidence="4" type="ORF">S12H4_43921</name>
</gene>
<dbReference type="InterPro" id="IPR001610">
    <property type="entry name" value="PAC"/>
</dbReference>
<dbReference type="PANTHER" id="PTHR44757:SF2">
    <property type="entry name" value="BIOFILM ARCHITECTURE MAINTENANCE PROTEIN MBAA"/>
    <property type="match status" value="1"/>
</dbReference>
<dbReference type="NCBIfam" id="TIGR00229">
    <property type="entry name" value="sensory_box"/>
    <property type="match status" value="2"/>
</dbReference>
<feature type="non-terminal residue" evidence="4">
    <location>
        <position position="1"/>
    </location>
</feature>
<dbReference type="AlphaFoldDB" id="X1VQV3"/>
<sequence length="257" mass="29425">ESLGKRIAERERAEEAVEQLNRQNRMILNSAGEGIYGLDLEGRTTFVNPAAAEMIGWKAEDLIGKRQHAVLHHSKPDGTPYPREECPIYAAFKDGKVHRVDSEVFWRKDGTSFPVAYVSTPIRDERGDLAGAVVTFSDITERKQAEEALRKAHDELELRVAERTEELSQANIRLQEEVTERKRAEEEIKAQKKFTDNVIDSLPDTFYIFDAESGKGIQWNKTLNEISGYSYEEMSEYPPLHFYPPEEHQLVEEVVKT</sequence>
<evidence type="ECO:0000259" key="2">
    <source>
        <dbReference type="PROSITE" id="PS50112"/>
    </source>
</evidence>
<dbReference type="PROSITE" id="PS50112">
    <property type="entry name" value="PAS"/>
    <property type="match status" value="2"/>
</dbReference>
<feature type="coiled-coil region" evidence="1">
    <location>
        <begin position="3"/>
        <end position="30"/>
    </location>
</feature>
<proteinExistence type="predicted"/>
<dbReference type="PANTHER" id="PTHR44757">
    <property type="entry name" value="DIGUANYLATE CYCLASE DGCP"/>
    <property type="match status" value="1"/>
</dbReference>
<dbReference type="SUPFAM" id="SSF55785">
    <property type="entry name" value="PYP-like sensor domain (PAS domain)"/>
    <property type="match status" value="2"/>
</dbReference>
<keyword evidence="1" id="KW-0175">Coiled coil</keyword>
<dbReference type="InterPro" id="IPR035965">
    <property type="entry name" value="PAS-like_dom_sf"/>
</dbReference>
<dbReference type="CDD" id="cd00130">
    <property type="entry name" value="PAS"/>
    <property type="match status" value="1"/>
</dbReference>
<feature type="domain" description="PAC" evidence="3">
    <location>
        <begin position="98"/>
        <end position="151"/>
    </location>
</feature>
<dbReference type="InterPro" id="IPR000014">
    <property type="entry name" value="PAS"/>
</dbReference>
<name>X1VQV3_9ZZZZ</name>
<evidence type="ECO:0000313" key="4">
    <source>
        <dbReference type="EMBL" id="GAJ11720.1"/>
    </source>
</evidence>
<dbReference type="Pfam" id="PF00989">
    <property type="entry name" value="PAS"/>
    <property type="match status" value="1"/>
</dbReference>
<evidence type="ECO:0000259" key="3">
    <source>
        <dbReference type="PROSITE" id="PS50113"/>
    </source>
</evidence>
<feature type="domain" description="PAS" evidence="2">
    <location>
        <begin position="20"/>
        <end position="95"/>
    </location>
</feature>
<organism evidence="4">
    <name type="scientific">marine sediment metagenome</name>
    <dbReference type="NCBI Taxonomy" id="412755"/>
    <lineage>
        <taxon>unclassified sequences</taxon>
        <taxon>metagenomes</taxon>
        <taxon>ecological metagenomes</taxon>
    </lineage>
</organism>
<dbReference type="GO" id="GO:0006355">
    <property type="term" value="P:regulation of DNA-templated transcription"/>
    <property type="evidence" value="ECO:0007669"/>
    <property type="project" value="InterPro"/>
</dbReference>
<protein>
    <recommendedName>
        <fullName evidence="5">PAS domain-containing protein</fullName>
    </recommendedName>
</protein>
<dbReference type="InterPro" id="IPR052155">
    <property type="entry name" value="Biofilm_reg_signaling"/>
</dbReference>
<feature type="domain" description="PAS" evidence="2">
    <location>
        <begin position="191"/>
        <end position="257"/>
    </location>
</feature>
<comment type="caution">
    <text evidence="4">The sequence shown here is derived from an EMBL/GenBank/DDBJ whole genome shotgun (WGS) entry which is preliminary data.</text>
</comment>
<evidence type="ECO:0000256" key="1">
    <source>
        <dbReference type="SAM" id="Coils"/>
    </source>
</evidence>